<feature type="compositionally biased region" description="Basic and acidic residues" evidence="1">
    <location>
        <begin position="23"/>
        <end position="39"/>
    </location>
</feature>
<accession>A0A8X6MPX3</accession>
<proteinExistence type="predicted"/>
<evidence type="ECO:0000256" key="1">
    <source>
        <dbReference type="SAM" id="MobiDB-lite"/>
    </source>
</evidence>
<reference evidence="2" key="1">
    <citation type="submission" date="2020-08" db="EMBL/GenBank/DDBJ databases">
        <title>Multicomponent nature underlies the extraordinary mechanical properties of spider dragline silk.</title>
        <authorList>
            <person name="Kono N."/>
            <person name="Nakamura H."/>
            <person name="Mori M."/>
            <person name="Yoshida Y."/>
            <person name="Ohtoshi R."/>
            <person name="Malay A.D."/>
            <person name="Moran D.A.P."/>
            <person name="Tomita M."/>
            <person name="Numata K."/>
            <person name="Arakawa K."/>
        </authorList>
    </citation>
    <scope>NUCLEOTIDE SEQUENCE</scope>
</reference>
<organism evidence="2 3">
    <name type="scientific">Nephila pilipes</name>
    <name type="common">Giant wood spider</name>
    <name type="synonym">Nephila maculata</name>
    <dbReference type="NCBI Taxonomy" id="299642"/>
    <lineage>
        <taxon>Eukaryota</taxon>
        <taxon>Metazoa</taxon>
        <taxon>Ecdysozoa</taxon>
        <taxon>Arthropoda</taxon>
        <taxon>Chelicerata</taxon>
        <taxon>Arachnida</taxon>
        <taxon>Araneae</taxon>
        <taxon>Araneomorphae</taxon>
        <taxon>Entelegynae</taxon>
        <taxon>Araneoidea</taxon>
        <taxon>Nephilidae</taxon>
        <taxon>Nephila</taxon>
    </lineage>
</organism>
<sequence length="86" mass="9879">MDTLYFLGSNNVHECPNLLVDDKVTHPNGDHPDPLERKDFHGRRSLKRPDTKWEGALQIAHTCEAAVTDMWEMHDGLLTLVTKRSR</sequence>
<dbReference type="Proteomes" id="UP000887013">
    <property type="component" value="Unassembled WGS sequence"/>
</dbReference>
<name>A0A8X6MPX3_NEPPI</name>
<dbReference type="AlphaFoldDB" id="A0A8X6MPX3"/>
<keyword evidence="3" id="KW-1185">Reference proteome</keyword>
<comment type="caution">
    <text evidence="2">The sequence shown here is derived from an EMBL/GenBank/DDBJ whole genome shotgun (WGS) entry which is preliminary data.</text>
</comment>
<protein>
    <submittedName>
        <fullName evidence="2">Uncharacterized protein</fullName>
    </submittedName>
</protein>
<evidence type="ECO:0000313" key="3">
    <source>
        <dbReference type="Proteomes" id="UP000887013"/>
    </source>
</evidence>
<dbReference type="EMBL" id="BMAW01049666">
    <property type="protein sequence ID" value="GFS71719.1"/>
    <property type="molecule type" value="Genomic_DNA"/>
</dbReference>
<evidence type="ECO:0000313" key="2">
    <source>
        <dbReference type="EMBL" id="GFS71719.1"/>
    </source>
</evidence>
<feature type="region of interest" description="Disordered" evidence="1">
    <location>
        <begin position="23"/>
        <end position="43"/>
    </location>
</feature>
<gene>
    <name evidence="2" type="ORF">NPIL_267391</name>
</gene>